<feature type="compositionally biased region" description="Basic and acidic residues" evidence="1">
    <location>
        <begin position="261"/>
        <end position="289"/>
    </location>
</feature>
<keyword evidence="2" id="KW-0732">Signal</keyword>
<evidence type="ECO:0000256" key="2">
    <source>
        <dbReference type="SAM" id="SignalP"/>
    </source>
</evidence>
<dbReference type="Proteomes" id="UP000274429">
    <property type="component" value="Unassembled WGS sequence"/>
</dbReference>
<feature type="signal peptide" evidence="2">
    <location>
        <begin position="1"/>
        <end position="17"/>
    </location>
</feature>
<reference evidence="3 4" key="2">
    <citation type="submission" date="2018-11" db="EMBL/GenBank/DDBJ databases">
        <authorList>
            <consortium name="Pathogen Informatics"/>
        </authorList>
    </citation>
    <scope>NUCLEOTIDE SEQUENCE [LARGE SCALE GENOMIC DNA]</scope>
</reference>
<dbReference type="AlphaFoldDB" id="A0A0R3WM61"/>
<dbReference type="WBParaSite" id="TTAC_0000184901-mRNA-1">
    <property type="protein sequence ID" value="TTAC_0000184901-mRNA-1"/>
    <property type="gene ID" value="TTAC_0000184901"/>
</dbReference>
<keyword evidence="4" id="KW-1185">Reference proteome</keyword>
<feature type="region of interest" description="Disordered" evidence="1">
    <location>
        <begin position="245"/>
        <end position="289"/>
    </location>
</feature>
<name>A0A0R3WM61_HYDTA</name>
<dbReference type="OrthoDB" id="6247131at2759"/>
<evidence type="ECO:0000313" key="5">
    <source>
        <dbReference type="WBParaSite" id="TTAC_0000184901-mRNA-1"/>
    </source>
</evidence>
<protein>
    <submittedName>
        <fullName evidence="5">Titin</fullName>
    </submittedName>
</protein>
<organism evidence="5">
    <name type="scientific">Hydatigena taeniaeformis</name>
    <name type="common">Feline tapeworm</name>
    <name type="synonym">Taenia taeniaeformis</name>
    <dbReference type="NCBI Taxonomy" id="6205"/>
    <lineage>
        <taxon>Eukaryota</taxon>
        <taxon>Metazoa</taxon>
        <taxon>Spiralia</taxon>
        <taxon>Lophotrochozoa</taxon>
        <taxon>Platyhelminthes</taxon>
        <taxon>Cestoda</taxon>
        <taxon>Eucestoda</taxon>
        <taxon>Cyclophyllidea</taxon>
        <taxon>Taeniidae</taxon>
        <taxon>Hydatigera</taxon>
    </lineage>
</organism>
<evidence type="ECO:0000256" key="1">
    <source>
        <dbReference type="SAM" id="MobiDB-lite"/>
    </source>
</evidence>
<feature type="chain" id="PRO_5043132913" evidence="2">
    <location>
        <begin position="18"/>
        <end position="760"/>
    </location>
</feature>
<evidence type="ECO:0000313" key="3">
    <source>
        <dbReference type="EMBL" id="VDM18576.1"/>
    </source>
</evidence>
<dbReference type="STRING" id="6205.A0A0R3WM61"/>
<reference evidence="5" key="1">
    <citation type="submission" date="2017-02" db="UniProtKB">
        <authorList>
            <consortium name="WormBaseParasite"/>
        </authorList>
    </citation>
    <scope>IDENTIFICATION</scope>
</reference>
<evidence type="ECO:0000313" key="4">
    <source>
        <dbReference type="Proteomes" id="UP000274429"/>
    </source>
</evidence>
<proteinExistence type="predicted"/>
<gene>
    <name evidence="3" type="ORF">TTAC_LOCUS1836</name>
</gene>
<dbReference type="EMBL" id="UYWX01000543">
    <property type="protein sequence ID" value="VDM18576.1"/>
    <property type="molecule type" value="Genomic_DNA"/>
</dbReference>
<accession>A0A0R3WM61</accession>
<sequence>MGALAIVIACLIVSGFGYPKQPTFPFCQSPVCNSGATTGYQCHNGVCDYVCSNSLCHGTGNTVFSQKGMNETWGIGALGAKGCNGSDCGFWSGCINGKCKDFYDFKQCHASKCLSGPFEGYECTANGQCRIVCRDDVCHLVENYGKSYHSSSADQGKPEFETEISVKKANSLDDPVKTMTEFVENMDPNDLEMLMESTPNVDEMIMGLDSEVIKTIVPKLPNASKLMKKLKPETIQHINSLLASKDQKAEEEMPEEEKAEVEEPKIERSEAQNFKETKPEEVKSVEEKLKEEKPIEEKLKEEKPKEEVQVKEEKLEEPKEEVPYLPYETCKELGDDWVLVDEVVDQDAQTLMNVLQSLNVPMFTLPSGSQIYAFNPMKPPQSQILTPSTLVSILSPTVLQSMLLNIPNLKQLMLSMDPILLHSALKNTPGISGFASSTDPQALQSLIKGLPTVKSVVASMDPNILKSLVMNISNLDNILYGSNPAIPPTKDSNVKIEEISAVKPLSLMAKSSIEMPGVMDFVNFNDTKAILSTVPSIPLHYANALFNADPAFVRYVVEKHQNLNGLLTNMNGQTLQYIASHVPAFGKILSKMNSYTLEMVFDKMPKIAEYLESLSPEVVQALVAKLPSLAKYTPIVPIAPSLLKQPKLQPRISEEVSTTVATEAPAITEEEVKTMKSKIPLIDLWLKFTDSNKMAALRELVPDYPKIFANLEPSKLEAINSHLSNISNIINAVDNELYKSSLLKLKESGSVLGALVSMLL</sequence>